<gene>
    <name evidence="1" type="ORF">MKI79_10465</name>
</gene>
<name>A0A9X2B9K8_9GAMM</name>
<keyword evidence="2" id="KW-1185">Reference proteome</keyword>
<dbReference type="AlphaFoldDB" id="A0A9X2B9K8"/>
<evidence type="ECO:0000313" key="2">
    <source>
        <dbReference type="Proteomes" id="UP001139701"/>
    </source>
</evidence>
<reference evidence="1" key="1">
    <citation type="submission" date="2022-02" db="EMBL/GenBank/DDBJ databases">
        <title>Acinetobacter A3.8 sp. nov., isolated from Sediment (Zhairuo Island).</title>
        <authorList>
            <person name="Zheng K."/>
        </authorList>
    </citation>
    <scope>NUCLEOTIDE SEQUENCE</scope>
    <source>
        <strain evidence="1">A3.8</strain>
    </source>
</reference>
<evidence type="ECO:0000313" key="1">
    <source>
        <dbReference type="EMBL" id="MCJ8147309.1"/>
    </source>
</evidence>
<protein>
    <submittedName>
        <fullName evidence="1">Uncharacterized protein</fullName>
    </submittedName>
</protein>
<accession>A0A9X2B9K8</accession>
<comment type="caution">
    <text evidence="1">The sequence shown here is derived from an EMBL/GenBank/DDBJ whole genome shotgun (WGS) entry which is preliminary data.</text>
</comment>
<dbReference type="Proteomes" id="UP001139701">
    <property type="component" value="Unassembled WGS sequence"/>
</dbReference>
<dbReference type="RefSeq" id="WP_241573190.1">
    <property type="nucleotide sequence ID" value="NZ_JAKUML010000019.1"/>
</dbReference>
<sequence length="66" mass="7652">MHHVNELIVLKDTLVLSKDGHEDIQYDEGTLLKVLLVLNDHVVVKSDNDRTFVLGMDDQETLWVYM</sequence>
<dbReference type="EMBL" id="JAKUML010000019">
    <property type="protein sequence ID" value="MCJ8147309.1"/>
    <property type="molecule type" value="Genomic_DNA"/>
</dbReference>
<proteinExistence type="predicted"/>
<organism evidence="1 2">
    <name type="scientific">Acinetobacter sedimenti</name>
    <dbReference type="NCBI Taxonomy" id="2919922"/>
    <lineage>
        <taxon>Bacteria</taxon>
        <taxon>Pseudomonadati</taxon>
        <taxon>Pseudomonadota</taxon>
        <taxon>Gammaproteobacteria</taxon>
        <taxon>Moraxellales</taxon>
        <taxon>Moraxellaceae</taxon>
        <taxon>Acinetobacter</taxon>
    </lineage>
</organism>